<dbReference type="GO" id="GO:0071949">
    <property type="term" value="F:FAD binding"/>
    <property type="evidence" value="ECO:0007669"/>
    <property type="project" value="InterPro"/>
</dbReference>
<dbReference type="SUPFAM" id="SSF56176">
    <property type="entry name" value="FAD-binding/transporter-associated domain-like"/>
    <property type="match status" value="1"/>
</dbReference>
<keyword evidence="2" id="KW-0274">FAD</keyword>
<dbReference type="PANTHER" id="PTHR42659:SF2">
    <property type="entry name" value="XANTHINE DEHYDROGENASE SUBUNIT C-RELATED"/>
    <property type="match status" value="1"/>
</dbReference>
<dbReference type="AlphaFoldDB" id="A0A1I3XT04"/>
<dbReference type="Gene3D" id="3.30.43.10">
    <property type="entry name" value="Uridine Diphospho-n-acetylenolpyruvylglucosamine Reductase, domain 2"/>
    <property type="match status" value="1"/>
</dbReference>
<dbReference type="SUPFAM" id="SSF55447">
    <property type="entry name" value="CO dehydrogenase flavoprotein C-terminal domain-like"/>
    <property type="match status" value="1"/>
</dbReference>
<evidence type="ECO:0000256" key="3">
    <source>
        <dbReference type="ARBA" id="ARBA00023002"/>
    </source>
</evidence>
<dbReference type="InterPro" id="IPR051312">
    <property type="entry name" value="Diverse_Substr_Oxidored"/>
</dbReference>
<dbReference type="STRING" id="1123062.SAMN02745775_101625"/>
<evidence type="ECO:0000313" key="6">
    <source>
        <dbReference type="Proteomes" id="UP000199473"/>
    </source>
</evidence>
<dbReference type="InterPro" id="IPR005107">
    <property type="entry name" value="CO_DH_flav_C"/>
</dbReference>
<dbReference type="GO" id="GO:0016491">
    <property type="term" value="F:oxidoreductase activity"/>
    <property type="evidence" value="ECO:0007669"/>
    <property type="project" value="UniProtKB-KW"/>
</dbReference>
<dbReference type="InterPro" id="IPR036683">
    <property type="entry name" value="CO_DH_flav_C_dom_sf"/>
</dbReference>
<dbReference type="InterPro" id="IPR002346">
    <property type="entry name" value="Mopterin_DH_FAD-bd"/>
</dbReference>
<dbReference type="PROSITE" id="PS51387">
    <property type="entry name" value="FAD_PCMH"/>
    <property type="match status" value="1"/>
</dbReference>
<evidence type="ECO:0000313" key="5">
    <source>
        <dbReference type="EMBL" id="SFK22675.1"/>
    </source>
</evidence>
<organism evidence="5 6">
    <name type="scientific">Falsiroseomonas stagni DSM 19981</name>
    <dbReference type="NCBI Taxonomy" id="1123062"/>
    <lineage>
        <taxon>Bacteria</taxon>
        <taxon>Pseudomonadati</taxon>
        <taxon>Pseudomonadota</taxon>
        <taxon>Alphaproteobacteria</taxon>
        <taxon>Acetobacterales</taxon>
        <taxon>Roseomonadaceae</taxon>
        <taxon>Falsiroseomonas</taxon>
    </lineage>
</organism>
<keyword evidence="6" id="KW-1185">Reference proteome</keyword>
<dbReference type="Pfam" id="PF03450">
    <property type="entry name" value="CO_deh_flav_C"/>
    <property type="match status" value="1"/>
</dbReference>
<dbReference type="InterPro" id="IPR036318">
    <property type="entry name" value="FAD-bd_PCMH-like_sf"/>
</dbReference>
<dbReference type="Proteomes" id="UP000199473">
    <property type="component" value="Unassembled WGS sequence"/>
</dbReference>
<dbReference type="Pfam" id="PF00941">
    <property type="entry name" value="FAD_binding_5"/>
    <property type="match status" value="1"/>
</dbReference>
<dbReference type="InterPro" id="IPR016167">
    <property type="entry name" value="FAD-bd_PCMH_sub1"/>
</dbReference>
<name>A0A1I3XT04_9PROT</name>
<dbReference type="SMART" id="SM01092">
    <property type="entry name" value="CO_deh_flav_C"/>
    <property type="match status" value="1"/>
</dbReference>
<dbReference type="InterPro" id="IPR016166">
    <property type="entry name" value="FAD-bd_PCMH"/>
</dbReference>
<protein>
    <submittedName>
        <fullName evidence="5">Carbon-monoxide dehydrogenase medium subunit</fullName>
    </submittedName>
</protein>
<keyword evidence="3" id="KW-0560">Oxidoreductase</keyword>
<proteinExistence type="predicted"/>
<feature type="domain" description="FAD-binding PCMH-type" evidence="4">
    <location>
        <begin position="1"/>
        <end position="178"/>
    </location>
</feature>
<dbReference type="Gene3D" id="3.30.465.10">
    <property type="match status" value="1"/>
</dbReference>
<reference evidence="5 6" key="1">
    <citation type="submission" date="2016-10" db="EMBL/GenBank/DDBJ databases">
        <authorList>
            <person name="de Groot N.N."/>
        </authorList>
    </citation>
    <scope>NUCLEOTIDE SEQUENCE [LARGE SCALE GENOMIC DNA]</scope>
    <source>
        <strain evidence="5 6">DSM 19981</strain>
    </source>
</reference>
<evidence type="ECO:0000256" key="2">
    <source>
        <dbReference type="ARBA" id="ARBA00022827"/>
    </source>
</evidence>
<gene>
    <name evidence="5" type="ORF">SAMN02745775_101625</name>
</gene>
<dbReference type="Gene3D" id="3.30.390.50">
    <property type="entry name" value="CO dehydrogenase flavoprotein, C-terminal domain"/>
    <property type="match status" value="1"/>
</dbReference>
<dbReference type="EMBL" id="FOSQ01000001">
    <property type="protein sequence ID" value="SFK22675.1"/>
    <property type="molecule type" value="Genomic_DNA"/>
</dbReference>
<sequence length="288" mass="30118">MKAPPFEWHRPATLAEAVASLAAVAPQDGRVLAGGQSLLPAMALRVARPPHLVDINGIAELGELRVEDNALRIGALVRHAAFHRPVAHGPLGALMAGVVRHIAHWPIRTRGSFGGSLCHADPASEWPLVAVVLGATMQAVSLRGDRLIDGPAFLRGPLETALAPDEILRAVTLPLLPADAHWGFEEVARRAGDFAQAMALVVLRMDAIGRVAEARIGIGGVEAVPRRLAAVEALVNGRLPSATLVEEAGRAAAAACDPMEDAPYRRALVRAVVSRALASAAMPQALAA</sequence>
<accession>A0A1I3XT04</accession>
<dbReference type="PANTHER" id="PTHR42659">
    <property type="entry name" value="XANTHINE DEHYDROGENASE SUBUNIT C-RELATED"/>
    <property type="match status" value="1"/>
</dbReference>
<evidence type="ECO:0000256" key="1">
    <source>
        <dbReference type="ARBA" id="ARBA00022630"/>
    </source>
</evidence>
<evidence type="ECO:0000259" key="4">
    <source>
        <dbReference type="PROSITE" id="PS51387"/>
    </source>
</evidence>
<keyword evidence="1" id="KW-0285">Flavoprotein</keyword>
<dbReference type="InterPro" id="IPR016169">
    <property type="entry name" value="FAD-bd_PCMH_sub2"/>
</dbReference>